<gene>
    <name evidence="2" type="ORF">HID58_001947</name>
</gene>
<reference evidence="2 3" key="1">
    <citation type="submission" date="2021-05" db="EMBL/GenBank/DDBJ databases">
        <title>Genome Assembly of Synthetic Allotetraploid Brassica napus Reveals Homoeologous Exchanges between Subgenomes.</title>
        <authorList>
            <person name="Davis J.T."/>
        </authorList>
    </citation>
    <scope>NUCLEOTIDE SEQUENCE [LARGE SCALE GENOMIC DNA]</scope>
    <source>
        <strain evidence="3">cv. Da-Ae</strain>
        <tissue evidence="2">Seedling</tissue>
    </source>
</reference>
<accession>A0ABQ8ENS7</accession>
<feature type="region of interest" description="Disordered" evidence="1">
    <location>
        <begin position="1"/>
        <end position="96"/>
    </location>
</feature>
<protein>
    <submittedName>
        <fullName evidence="2">Uncharacterized protein</fullName>
    </submittedName>
</protein>
<proteinExistence type="predicted"/>
<feature type="non-terminal residue" evidence="2">
    <location>
        <position position="107"/>
    </location>
</feature>
<dbReference type="Proteomes" id="UP000824890">
    <property type="component" value="Unassembled WGS sequence"/>
</dbReference>
<dbReference type="EMBL" id="JAGKQM010000001">
    <property type="protein sequence ID" value="KAH0942310.1"/>
    <property type="molecule type" value="Genomic_DNA"/>
</dbReference>
<evidence type="ECO:0000313" key="3">
    <source>
        <dbReference type="Proteomes" id="UP000824890"/>
    </source>
</evidence>
<feature type="compositionally biased region" description="Basic and acidic residues" evidence="1">
    <location>
        <begin position="75"/>
        <end position="91"/>
    </location>
</feature>
<organism evidence="2 3">
    <name type="scientific">Brassica napus</name>
    <name type="common">Rape</name>
    <dbReference type="NCBI Taxonomy" id="3708"/>
    <lineage>
        <taxon>Eukaryota</taxon>
        <taxon>Viridiplantae</taxon>
        <taxon>Streptophyta</taxon>
        <taxon>Embryophyta</taxon>
        <taxon>Tracheophyta</taxon>
        <taxon>Spermatophyta</taxon>
        <taxon>Magnoliopsida</taxon>
        <taxon>eudicotyledons</taxon>
        <taxon>Gunneridae</taxon>
        <taxon>Pentapetalae</taxon>
        <taxon>rosids</taxon>
        <taxon>malvids</taxon>
        <taxon>Brassicales</taxon>
        <taxon>Brassicaceae</taxon>
        <taxon>Brassiceae</taxon>
        <taxon>Brassica</taxon>
    </lineage>
</organism>
<keyword evidence="3" id="KW-1185">Reference proteome</keyword>
<sequence>MYMMSRIRNRRGKEKDGGAETMEADDVLVVRDALNGTSEMSTEPPVVEESDERLPPVVEESQAPMRMKQNQFKINKKDHNHLDAHLGDSDPGKPSLNSVVLNFISST</sequence>
<name>A0ABQ8ENS7_BRANA</name>
<evidence type="ECO:0000256" key="1">
    <source>
        <dbReference type="SAM" id="MobiDB-lite"/>
    </source>
</evidence>
<evidence type="ECO:0000313" key="2">
    <source>
        <dbReference type="EMBL" id="KAH0942310.1"/>
    </source>
</evidence>
<comment type="caution">
    <text evidence="2">The sequence shown here is derived from an EMBL/GenBank/DDBJ whole genome shotgun (WGS) entry which is preliminary data.</text>
</comment>